<evidence type="ECO:0000313" key="3">
    <source>
        <dbReference type="Proteomes" id="UP000772434"/>
    </source>
</evidence>
<keyword evidence="3" id="KW-1185">Reference proteome</keyword>
<dbReference type="Pfam" id="PF20149">
    <property type="entry name" value="DUF6532"/>
    <property type="match status" value="1"/>
</dbReference>
<dbReference type="AlphaFoldDB" id="A0A9P5PTM6"/>
<dbReference type="Proteomes" id="UP000772434">
    <property type="component" value="Unassembled WGS sequence"/>
</dbReference>
<name>A0A9P5PTM6_9AGAR</name>
<protein>
    <recommendedName>
        <fullName evidence="1">DUF6532 domain-containing protein</fullName>
    </recommendedName>
</protein>
<accession>A0A9P5PTM6</accession>
<evidence type="ECO:0000313" key="2">
    <source>
        <dbReference type="EMBL" id="KAF9072134.1"/>
    </source>
</evidence>
<sequence length="397" mass="44275">MAEGPVNLNWDPIMKHINESPYEFFQGSWTFLCSTTQGVESEASDASDSDSEFVAEPDELAESASSAGASDFSDASPQSVVHFLIHRTRKAAGCYSRAVVNICSHCAAVTVPTRCEAAIFYTNAAYRITPVHPAQRNALCLAWEGKGSQGRRLVVVLPFRHFSFAVWLSVSRATMCYIAIVPLRRFQDSNITMEYGEGDKGGDGDDGDEGDDMVIEDVTKENKNKNKQNGTRAKVLQSDLASDALAKISKQAVRKAICLLDMFPSDKMFAWEVLEEELVLQQGDDNRILEDLRETKKDPQALDKLLRWMVYSKSDVHYALAQQTRTLVDPYFGFSSVDEGGPQAELANWLMGEGRYHCEGVDFKERKSGKPFYSLLIAQILRAFLVDTHKIRRLIAS</sequence>
<comment type="caution">
    <text evidence="2">The sequence shown here is derived from an EMBL/GenBank/DDBJ whole genome shotgun (WGS) entry which is preliminary data.</text>
</comment>
<evidence type="ECO:0000259" key="1">
    <source>
        <dbReference type="Pfam" id="PF20149"/>
    </source>
</evidence>
<gene>
    <name evidence="2" type="ORF">BDP27DRAFT_1361203</name>
</gene>
<dbReference type="EMBL" id="JADNRY010000026">
    <property type="protein sequence ID" value="KAF9072134.1"/>
    <property type="molecule type" value="Genomic_DNA"/>
</dbReference>
<proteinExistence type="predicted"/>
<reference evidence="2" key="1">
    <citation type="submission" date="2020-11" db="EMBL/GenBank/DDBJ databases">
        <authorList>
            <consortium name="DOE Joint Genome Institute"/>
            <person name="Ahrendt S."/>
            <person name="Riley R."/>
            <person name="Andreopoulos W."/>
            <person name="Labutti K."/>
            <person name="Pangilinan J."/>
            <person name="Ruiz-Duenas F.J."/>
            <person name="Barrasa J.M."/>
            <person name="Sanchez-Garcia M."/>
            <person name="Camarero S."/>
            <person name="Miyauchi S."/>
            <person name="Serrano A."/>
            <person name="Linde D."/>
            <person name="Babiker R."/>
            <person name="Drula E."/>
            <person name="Ayuso-Fernandez I."/>
            <person name="Pacheco R."/>
            <person name="Padilla G."/>
            <person name="Ferreira P."/>
            <person name="Barriuso J."/>
            <person name="Kellner H."/>
            <person name="Castanera R."/>
            <person name="Alfaro M."/>
            <person name="Ramirez L."/>
            <person name="Pisabarro A.G."/>
            <person name="Kuo A."/>
            <person name="Tritt A."/>
            <person name="Lipzen A."/>
            <person name="He G."/>
            <person name="Yan M."/>
            <person name="Ng V."/>
            <person name="Cullen D."/>
            <person name="Martin F."/>
            <person name="Rosso M.-N."/>
            <person name="Henrissat B."/>
            <person name="Hibbett D."/>
            <person name="Martinez A.T."/>
            <person name="Grigoriev I.V."/>
        </authorList>
    </citation>
    <scope>NUCLEOTIDE SEQUENCE</scope>
    <source>
        <strain evidence="2">AH 40177</strain>
    </source>
</reference>
<organism evidence="2 3">
    <name type="scientific">Rhodocollybia butyracea</name>
    <dbReference type="NCBI Taxonomy" id="206335"/>
    <lineage>
        <taxon>Eukaryota</taxon>
        <taxon>Fungi</taxon>
        <taxon>Dikarya</taxon>
        <taxon>Basidiomycota</taxon>
        <taxon>Agaricomycotina</taxon>
        <taxon>Agaricomycetes</taxon>
        <taxon>Agaricomycetidae</taxon>
        <taxon>Agaricales</taxon>
        <taxon>Marasmiineae</taxon>
        <taxon>Omphalotaceae</taxon>
        <taxon>Rhodocollybia</taxon>
    </lineage>
</organism>
<dbReference type="OrthoDB" id="3248529at2759"/>
<dbReference type="InterPro" id="IPR045341">
    <property type="entry name" value="DUF6532"/>
</dbReference>
<feature type="domain" description="DUF6532" evidence="1">
    <location>
        <begin position="250"/>
        <end position="389"/>
    </location>
</feature>